<dbReference type="Gene3D" id="3.30.40.10">
    <property type="entry name" value="Zinc/RING finger domain, C3HC4 (zinc finger)"/>
    <property type="match status" value="1"/>
</dbReference>
<dbReference type="PROSITE" id="PS50089">
    <property type="entry name" value="ZF_RING_2"/>
    <property type="match status" value="1"/>
</dbReference>
<keyword evidence="4 6" id="KW-0863">Zinc-finger</keyword>
<dbReference type="Proteomes" id="UP001186944">
    <property type="component" value="Unassembled WGS sequence"/>
</dbReference>
<protein>
    <recommendedName>
        <fullName evidence="7">RING-type domain-containing protein</fullName>
    </recommendedName>
</protein>
<evidence type="ECO:0000256" key="4">
    <source>
        <dbReference type="ARBA" id="ARBA00022771"/>
    </source>
</evidence>
<keyword evidence="9" id="KW-1185">Reference proteome</keyword>
<dbReference type="CDD" id="cd16713">
    <property type="entry name" value="RING-HC_BIRC2_3_7"/>
    <property type="match status" value="1"/>
</dbReference>
<evidence type="ECO:0000256" key="5">
    <source>
        <dbReference type="ARBA" id="ARBA00022833"/>
    </source>
</evidence>
<dbReference type="CDD" id="cd00022">
    <property type="entry name" value="BIR"/>
    <property type="match status" value="1"/>
</dbReference>
<gene>
    <name evidence="8" type="ORF">FSP39_023454</name>
</gene>
<dbReference type="InterPro" id="IPR013083">
    <property type="entry name" value="Znf_RING/FYVE/PHD"/>
</dbReference>
<dbReference type="PROSITE" id="PS50143">
    <property type="entry name" value="BIR_REPEAT_2"/>
    <property type="match status" value="1"/>
</dbReference>
<dbReference type="InterPro" id="IPR001370">
    <property type="entry name" value="BIR_rpt"/>
</dbReference>
<keyword evidence="3" id="KW-0479">Metal-binding</keyword>
<evidence type="ECO:0000259" key="7">
    <source>
        <dbReference type="PROSITE" id="PS50089"/>
    </source>
</evidence>
<dbReference type="SMART" id="SM00184">
    <property type="entry name" value="RING"/>
    <property type="match status" value="1"/>
</dbReference>
<dbReference type="Gene3D" id="1.10.1170.10">
    <property type="entry name" value="Inhibitor Of Apoptosis Protein (2mihbC-IAP-1), Chain A"/>
    <property type="match status" value="1"/>
</dbReference>
<dbReference type="AlphaFoldDB" id="A0AA89C772"/>
<organism evidence="8 9">
    <name type="scientific">Pinctada imbricata</name>
    <name type="common">Atlantic pearl-oyster</name>
    <name type="synonym">Pinctada martensii</name>
    <dbReference type="NCBI Taxonomy" id="66713"/>
    <lineage>
        <taxon>Eukaryota</taxon>
        <taxon>Metazoa</taxon>
        <taxon>Spiralia</taxon>
        <taxon>Lophotrochozoa</taxon>
        <taxon>Mollusca</taxon>
        <taxon>Bivalvia</taxon>
        <taxon>Autobranchia</taxon>
        <taxon>Pteriomorphia</taxon>
        <taxon>Pterioida</taxon>
        <taxon>Pterioidea</taxon>
        <taxon>Pteriidae</taxon>
        <taxon>Pinctada</taxon>
    </lineage>
</organism>
<keyword evidence="5" id="KW-0862">Zinc</keyword>
<reference evidence="8" key="1">
    <citation type="submission" date="2019-08" db="EMBL/GenBank/DDBJ databases">
        <title>The improved chromosome-level genome for the pearl oyster Pinctada fucata martensii using PacBio sequencing and Hi-C.</title>
        <authorList>
            <person name="Zheng Z."/>
        </authorList>
    </citation>
    <scope>NUCLEOTIDE SEQUENCE</scope>
    <source>
        <strain evidence="8">ZZ-2019</strain>
        <tissue evidence="8">Adductor muscle</tissue>
    </source>
</reference>
<evidence type="ECO:0000256" key="3">
    <source>
        <dbReference type="ARBA" id="ARBA00022723"/>
    </source>
</evidence>
<dbReference type="Pfam" id="PF13920">
    <property type="entry name" value="zf-C3HC4_3"/>
    <property type="match status" value="1"/>
</dbReference>
<dbReference type="GO" id="GO:0006915">
    <property type="term" value="P:apoptotic process"/>
    <property type="evidence" value="ECO:0007669"/>
    <property type="project" value="UniProtKB-KW"/>
</dbReference>
<dbReference type="GO" id="GO:0005634">
    <property type="term" value="C:nucleus"/>
    <property type="evidence" value="ECO:0007669"/>
    <property type="project" value="TreeGrafter"/>
</dbReference>
<keyword evidence="2" id="KW-0053">Apoptosis</keyword>
<evidence type="ECO:0000313" key="9">
    <source>
        <dbReference type="Proteomes" id="UP001186944"/>
    </source>
</evidence>
<accession>A0AA89C772</accession>
<dbReference type="SUPFAM" id="SSF57924">
    <property type="entry name" value="Inhibitor of apoptosis (IAP) repeat"/>
    <property type="match status" value="1"/>
</dbReference>
<dbReference type="GO" id="GO:0051726">
    <property type="term" value="P:regulation of cell cycle"/>
    <property type="evidence" value="ECO:0007669"/>
    <property type="project" value="TreeGrafter"/>
</dbReference>
<name>A0AA89C772_PINIB</name>
<dbReference type="GO" id="GO:0043066">
    <property type="term" value="P:negative regulation of apoptotic process"/>
    <property type="evidence" value="ECO:0007669"/>
    <property type="project" value="TreeGrafter"/>
</dbReference>
<proteinExistence type="inferred from homology"/>
<dbReference type="SMART" id="SM00238">
    <property type="entry name" value="BIR"/>
    <property type="match status" value="1"/>
</dbReference>
<dbReference type="GO" id="GO:0005737">
    <property type="term" value="C:cytoplasm"/>
    <property type="evidence" value="ECO:0007669"/>
    <property type="project" value="TreeGrafter"/>
</dbReference>
<dbReference type="InterPro" id="IPR001841">
    <property type="entry name" value="Znf_RING"/>
</dbReference>
<comment type="caution">
    <text evidence="8">The sequence shown here is derived from an EMBL/GenBank/DDBJ whole genome shotgun (WGS) entry which is preliminary data.</text>
</comment>
<dbReference type="GO" id="GO:0031398">
    <property type="term" value="P:positive regulation of protein ubiquitination"/>
    <property type="evidence" value="ECO:0007669"/>
    <property type="project" value="TreeGrafter"/>
</dbReference>
<sequence length="378" mass="42495">MTSFGGCEIMPRNSSSGWLQHVSSGNQGEFIQDLSRGMDMSQRKEKPTPESAMEKLGIYISNPRYPSYAVSSVRELSFTTGWSKPQKPTELARAGFFYAGYGDFVRCFFCAGGLRDWEPHDDPWVEHAHWFPKCVFLLQNKGKSYVEKVQRMVEDQKLELQQPHEVAAASESSACCDVSCSGGHPTQISEVITPLIESIPALSVMEMGYSVEKVEQAIQIWSRDNNGGELRAVDLMDIVFKIEDGTINISDPELYKEEKRSDMDQRIEENMDVDIGSENTANRGMVYFSDDLRDENKSLEEVSGVNSTQNRSNEISELQDENMRLRDMTTCKICMDDTVSVVFLPCGHLAACSQCAPALRKCPICRMFVKGTVRTFLS</sequence>
<dbReference type="FunFam" id="3.30.40.10:FF:000184">
    <property type="entry name" value="Baculoviral IAP repeat containing 2"/>
    <property type="match status" value="1"/>
</dbReference>
<dbReference type="GO" id="GO:0043027">
    <property type="term" value="F:cysteine-type endopeptidase inhibitor activity involved in apoptotic process"/>
    <property type="evidence" value="ECO:0007669"/>
    <property type="project" value="TreeGrafter"/>
</dbReference>
<evidence type="ECO:0000256" key="2">
    <source>
        <dbReference type="ARBA" id="ARBA00022703"/>
    </source>
</evidence>
<feature type="domain" description="RING-type" evidence="7">
    <location>
        <begin position="331"/>
        <end position="366"/>
    </location>
</feature>
<evidence type="ECO:0000313" key="8">
    <source>
        <dbReference type="EMBL" id="KAK3109120.1"/>
    </source>
</evidence>
<dbReference type="EMBL" id="VSWD01000001">
    <property type="protein sequence ID" value="KAK3109120.1"/>
    <property type="molecule type" value="Genomic_DNA"/>
</dbReference>
<dbReference type="FunFam" id="1.10.1170.10:FF:000002">
    <property type="entry name" value="Baculoviral IAP repeat containing 7"/>
    <property type="match status" value="1"/>
</dbReference>
<evidence type="ECO:0000256" key="6">
    <source>
        <dbReference type="PROSITE-ProRule" id="PRU00175"/>
    </source>
</evidence>
<dbReference type="Pfam" id="PF00653">
    <property type="entry name" value="BIR"/>
    <property type="match status" value="1"/>
</dbReference>
<comment type="similarity">
    <text evidence="1">Belongs to the IAP family.</text>
</comment>
<dbReference type="GO" id="GO:0008270">
    <property type="term" value="F:zinc ion binding"/>
    <property type="evidence" value="ECO:0007669"/>
    <property type="project" value="UniProtKB-KW"/>
</dbReference>
<dbReference type="GO" id="GO:0061630">
    <property type="term" value="F:ubiquitin protein ligase activity"/>
    <property type="evidence" value="ECO:0007669"/>
    <property type="project" value="TreeGrafter"/>
</dbReference>
<dbReference type="PANTHER" id="PTHR10044:SF139">
    <property type="entry name" value="DEATH-ASSOCIATED INHIBITOR OF APOPTOSIS 2"/>
    <property type="match status" value="1"/>
</dbReference>
<evidence type="ECO:0000256" key="1">
    <source>
        <dbReference type="ARBA" id="ARBA00006672"/>
    </source>
</evidence>
<dbReference type="PANTHER" id="PTHR10044">
    <property type="entry name" value="INHIBITOR OF APOPTOSIS"/>
    <property type="match status" value="1"/>
</dbReference>
<dbReference type="InterPro" id="IPR050784">
    <property type="entry name" value="IAP"/>
</dbReference>